<organism evidence="1 2">
    <name type="scientific">Alcaligenes xylosoxydans xylosoxydans</name>
    <name type="common">Achromobacter xylosoxidans</name>
    <dbReference type="NCBI Taxonomy" id="85698"/>
    <lineage>
        <taxon>Bacteria</taxon>
        <taxon>Pseudomonadati</taxon>
        <taxon>Pseudomonadota</taxon>
        <taxon>Betaproteobacteria</taxon>
        <taxon>Burkholderiales</taxon>
        <taxon>Alcaligenaceae</taxon>
        <taxon>Achromobacter</taxon>
    </lineage>
</organism>
<sequence length="371" mass="41164">MLGACTLATTIYAISLAWPSSPPTLIGFSSMSDAVILKFDSVADISYTIHASVPESLSPDDLLTSPADNIVRGDEITIPLPRDEPDDTEYSIAVRFGDSSLELVRQSEQWLKNKFDFDKPGGYTILGRRDIDTPFGLETESSRVEFVGKSGISAKPMGDSPYLAVRKATGLLHYLWGQPVKQGPTSLPYNEFLQKPMASKLQIIRDGDFAVMCAGFRDLFLHAAANKTSLKVRAVAAMNYSPPLNGLLSYSHATTEIWIPELKRWVIFDPWMGIMVTMNGEPIGAMDIQKNYDRADEMQIVPVIDEIPRFHQNGDGTVKRTTFIPASVDMTKFSCNELGCSPGYREYFQRVSTSEMQSLVVDSWTNFNDAN</sequence>
<reference evidence="2" key="1">
    <citation type="submission" date="2015-12" db="EMBL/GenBank/DDBJ databases">
        <title>FDA dAtabase for Regulatory Grade micrObial Sequences (FDA-ARGOS): Supporting development and validation of Infectious Disease Dx tests.</title>
        <authorList>
            <person name="Case J."/>
            <person name="Tallon L."/>
            <person name="Sadzewicz L."/>
            <person name="Sengamalay N."/>
            <person name="Ott S."/>
            <person name="Godinez A."/>
            <person name="Nagaraj S."/>
            <person name="Nadendla S."/>
            <person name="Sichtig H."/>
        </authorList>
    </citation>
    <scope>NUCLEOTIDE SEQUENCE [LARGE SCALE GENOMIC DNA]</scope>
    <source>
        <strain evidence="2">FDAARGOS_147</strain>
    </source>
</reference>
<evidence type="ECO:0000313" key="1">
    <source>
        <dbReference type="EMBL" id="AMG36063.1"/>
    </source>
</evidence>
<dbReference type="Proteomes" id="UP000060602">
    <property type="component" value="Chromosome"/>
</dbReference>
<protein>
    <submittedName>
        <fullName evidence="1">Uncharacterized protein</fullName>
    </submittedName>
</protein>
<gene>
    <name evidence="1" type="ORF">AL504_08500</name>
</gene>
<dbReference type="InterPro" id="IPR038765">
    <property type="entry name" value="Papain-like_cys_pep_sf"/>
</dbReference>
<evidence type="ECO:0000313" key="2">
    <source>
        <dbReference type="Proteomes" id="UP000060602"/>
    </source>
</evidence>
<dbReference type="EMBL" id="CP014060">
    <property type="protein sequence ID" value="AMG36063.1"/>
    <property type="molecule type" value="Genomic_DNA"/>
</dbReference>
<dbReference type="SUPFAM" id="SSF54001">
    <property type="entry name" value="Cysteine proteinases"/>
    <property type="match status" value="1"/>
</dbReference>
<name>A0A109XVY0_ALCXX</name>
<accession>A0A109XVY0</accession>
<dbReference type="AlphaFoldDB" id="A0A109XVY0"/>
<proteinExistence type="predicted"/>